<evidence type="ECO:0000313" key="3">
    <source>
        <dbReference type="Proteomes" id="UP000612899"/>
    </source>
</evidence>
<name>A0A8J3QCF9_9ACTN</name>
<reference evidence="2" key="1">
    <citation type="submission" date="2021-01" db="EMBL/GenBank/DDBJ databases">
        <title>Whole genome shotgun sequence of Rhizocola hellebori NBRC 109834.</title>
        <authorList>
            <person name="Komaki H."/>
            <person name="Tamura T."/>
        </authorList>
    </citation>
    <scope>NUCLEOTIDE SEQUENCE</scope>
    <source>
        <strain evidence="2">NBRC 109834</strain>
    </source>
</reference>
<dbReference type="InterPro" id="IPR036513">
    <property type="entry name" value="STAS_dom_sf"/>
</dbReference>
<keyword evidence="3" id="KW-1185">Reference proteome</keyword>
<comment type="caution">
    <text evidence="2">The sequence shown here is derived from an EMBL/GenBank/DDBJ whole genome shotgun (WGS) entry which is preliminary data.</text>
</comment>
<feature type="compositionally biased region" description="Acidic residues" evidence="1">
    <location>
        <begin position="114"/>
        <end position="126"/>
    </location>
</feature>
<dbReference type="SUPFAM" id="SSF52091">
    <property type="entry name" value="SpoIIaa-like"/>
    <property type="match status" value="1"/>
</dbReference>
<evidence type="ECO:0000313" key="2">
    <source>
        <dbReference type="EMBL" id="GIH08041.1"/>
    </source>
</evidence>
<proteinExistence type="predicted"/>
<accession>A0A8J3QCF9</accession>
<dbReference type="Gene3D" id="3.30.750.24">
    <property type="entry name" value="STAS domain"/>
    <property type="match status" value="1"/>
</dbReference>
<evidence type="ECO:0008006" key="4">
    <source>
        <dbReference type="Google" id="ProtNLM"/>
    </source>
</evidence>
<sequence>MSLGPGASPIWVTTEVIWLLGPPLRRGDIPQLCDQLGMLITYTGALVVICDVGDFAEPDMVVVDALARLQFTARRNGAQIHLARASPRLRGLLALAGLGGTVPLAGDLRRETEEREDSVGVEEVVDPGDLSV</sequence>
<dbReference type="AlphaFoldDB" id="A0A8J3QCF9"/>
<organism evidence="2 3">
    <name type="scientific">Rhizocola hellebori</name>
    <dbReference type="NCBI Taxonomy" id="1392758"/>
    <lineage>
        <taxon>Bacteria</taxon>
        <taxon>Bacillati</taxon>
        <taxon>Actinomycetota</taxon>
        <taxon>Actinomycetes</taxon>
        <taxon>Micromonosporales</taxon>
        <taxon>Micromonosporaceae</taxon>
        <taxon>Rhizocola</taxon>
    </lineage>
</organism>
<protein>
    <recommendedName>
        <fullName evidence="4">STAS domain-containing protein</fullName>
    </recommendedName>
</protein>
<dbReference type="Proteomes" id="UP000612899">
    <property type="component" value="Unassembled WGS sequence"/>
</dbReference>
<dbReference type="EMBL" id="BONY01000044">
    <property type="protein sequence ID" value="GIH08041.1"/>
    <property type="molecule type" value="Genomic_DNA"/>
</dbReference>
<feature type="region of interest" description="Disordered" evidence="1">
    <location>
        <begin position="109"/>
        <end position="132"/>
    </location>
</feature>
<gene>
    <name evidence="2" type="ORF">Rhe02_61080</name>
</gene>
<evidence type="ECO:0000256" key="1">
    <source>
        <dbReference type="SAM" id="MobiDB-lite"/>
    </source>
</evidence>